<keyword evidence="1" id="KW-0812">Transmembrane</keyword>
<reference evidence="2" key="1">
    <citation type="journal article" date="2015" name="Nature">
        <title>Complex archaea that bridge the gap between prokaryotes and eukaryotes.</title>
        <authorList>
            <person name="Spang A."/>
            <person name="Saw J.H."/>
            <person name="Jorgensen S.L."/>
            <person name="Zaremba-Niedzwiedzka K."/>
            <person name="Martijn J."/>
            <person name="Lind A.E."/>
            <person name="van Eijk R."/>
            <person name="Schleper C."/>
            <person name="Guy L."/>
            <person name="Ettema T.J."/>
        </authorList>
    </citation>
    <scope>NUCLEOTIDE SEQUENCE</scope>
</reference>
<feature type="transmembrane region" description="Helical" evidence="1">
    <location>
        <begin position="12"/>
        <end position="40"/>
    </location>
</feature>
<comment type="caution">
    <text evidence="2">The sequence shown here is derived from an EMBL/GenBank/DDBJ whole genome shotgun (WGS) entry which is preliminary data.</text>
</comment>
<organism evidence="2">
    <name type="scientific">marine sediment metagenome</name>
    <dbReference type="NCBI Taxonomy" id="412755"/>
    <lineage>
        <taxon>unclassified sequences</taxon>
        <taxon>metagenomes</taxon>
        <taxon>ecological metagenomes</taxon>
    </lineage>
</organism>
<name>A0A0F9RYY4_9ZZZZ</name>
<evidence type="ECO:0000256" key="1">
    <source>
        <dbReference type="SAM" id="Phobius"/>
    </source>
</evidence>
<sequence length="60" mass="6375">MEPESVIKCGAAIGQIFAAGFFSGVGLIMLILSITAWSIYRANRPGKSKCIEEGEGSCEH</sequence>
<protein>
    <submittedName>
        <fullName evidence="2">Uncharacterized protein</fullName>
    </submittedName>
</protein>
<keyword evidence="1" id="KW-1133">Transmembrane helix</keyword>
<accession>A0A0F9RYY4</accession>
<evidence type="ECO:0000313" key="2">
    <source>
        <dbReference type="EMBL" id="KKN60094.1"/>
    </source>
</evidence>
<proteinExistence type="predicted"/>
<gene>
    <name evidence="2" type="ORF">LCGC14_0535630</name>
</gene>
<keyword evidence="1" id="KW-0472">Membrane</keyword>
<dbReference type="AlphaFoldDB" id="A0A0F9RYY4"/>
<dbReference type="EMBL" id="LAZR01000705">
    <property type="protein sequence ID" value="KKN60094.1"/>
    <property type="molecule type" value="Genomic_DNA"/>
</dbReference>